<keyword evidence="2" id="KW-1185">Reference proteome</keyword>
<dbReference type="Proteomes" id="UP001295684">
    <property type="component" value="Unassembled WGS sequence"/>
</dbReference>
<name>A0AAD1XLI0_EUPCR</name>
<protein>
    <submittedName>
        <fullName evidence="1">Uncharacterized protein</fullName>
    </submittedName>
</protein>
<gene>
    <name evidence="1" type="ORF">ECRASSUSDP1_LOCUS16142</name>
</gene>
<organism evidence="1 2">
    <name type="scientific">Euplotes crassus</name>
    <dbReference type="NCBI Taxonomy" id="5936"/>
    <lineage>
        <taxon>Eukaryota</taxon>
        <taxon>Sar</taxon>
        <taxon>Alveolata</taxon>
        <taxon>Ciliophora</taxon>
        <taxon>Intramacronucleata</taxon>
        <taxon>Spirotrichea</taxon>
        <taxon>Hypotrichia</taxon>
        <taxon>Euplotida</taxon>
        <taxon>Euplotidae</taxon>
        <taxon>Moneuplotes</taxon>
    </lineage>
</organism>
<proteinExistence type="predicted"/>
<evidence type="ECO:0000313" key="1">
    <source>
        <dbReference type="EMBL" id="CAI2374785.1"/>
    </source>
</evidence>
<evidence type="ECO:0000313" key="2">
    <source>
        <dbReference type="Proteomes" id="UP001295684"/>
    </source>
</evidence>
<reference evidence="1" key="1">
    <citation type="submission" date="2023-07" db="EMBL/GenBank/DDBJ databases">
        <authorList>
            <consortium name="AG Swart"/>
            <person name="Singh M."/>
            <person name="Singh A."/>
            <person name="Seah K."/>
            <person name="Emmerich C."/>
        </authorList>
    </citation>
    <scope>NUCLEOTIDE SEQUENCE</scope>
    <source>
        <strain evidence="1">DP1</strain>
    </source>
</reference>
<comment type="caution">
    <text evidence="1">The sequence shown here is derived from an EMBL/GenBank/DDBJ whole genome shotgun (WGS) entry which is preliminary data.</text>
</comment>
<accession>A0AAD1XLI0</accession>
<dbReference type="AlphaFoldDB" id="A0AAD1XLI0"/>
<dbReference type="EMBL" id="CAMPGE010016210">
    <property type="protein sequence ID" value="CAI2374785.1"/>
    <property type="molecule type" value="Genomic_DNA"/>
</dbReference>
<sequence>MDSVPPKPAAEQPVVEEEVKLASAGFNKKRKRHALFRRYVNSVRKKSKKARKDFNLRTTVRSPKKCKYERSIHYGSESERKMTCNDSNLRMPFISKTDFVKNSKLEKRWDKNFANNSKHHVLQSRSGLTYNNKGSLPEIMDYDSRIFSKKKGSVSHIRSRRANQIDKSFKPLTSREYLEKFKNQSYGTISEYGQTPNEIFASFLRTRFIDRTKRNKSLAVSKSNDLDKMIAKIKKKEKKWNHHFALPISNYNEKVFIKYRLMFDKIKKVKLPE</sequence>